<proteinExistence type="predicted"/>
<evidence type="ECO:0000256" key="2">
    <source>
        <dbReference type="SAM" id="Phobius"/>
    </source>
</evidence>
<evidence type="ECO:0000313" key="3">
    <source>
        <dbReference type="EMBL" id="KXZ46505.1"/>
    </source>
</evidence>
<sequence>MAGSNSPAFLKMASGGRHPAPSYEAYSAEQRFTTDVVGALFMLLLHVVYTAQGVSRPVGSAPGCEAQRTAGTLLPSFPCGAGIAKQAVHVLRHGPWYVLARPARLRDWGWLALAVDYVAVAGLLLALVAQPRSGRLWRLWRRHRNTVLLLHAPLARTLFHCASYASLPRARWSSSPFALYTLAVATRPLRDALFTGSYGSMLTLAAVAAYLGIPLAMSFLSERHLRAGYARVRAAAAAGGGGPQRESAAGGGRPAGSGAGAVEASSCADQTPRCGAPHPRVSKQWGESEPAQWGESDGSKCGGEETAGGATSPSSSASSVAALASAVAADGAPIASASAGDAAEATCDATAGGATHQQLGVSYLRGPYGAASAAAATAPAATSTALTAPRAGFGSSRLLSYRGLTHVRAASVKVLQHPGSFEEYGSRLLASAPAIMELVAPPTSTGTAHRPTGRRPLPASAAGAAAAAVRAVAVRGCVQLITWRREFTGGTRQAATSSSDGGDALLAAVGAMLPATEGISGLAVQAAVGSGFDEAGSGAGGMGSGGRGPAGAAEVWEAGQQLGVQLLGVSPPVLALPPAPPLKTAEEELVCAGESPVRILLHSPRAQTARLLLLRDGGGGIGSAGGVTAADCSCGGGGCSAGCVLLGEFGVELLEGLQELELRPTARQVYALLAAPEPLLLALVPPAHAPADGDGYRDGDGDGAAVVDGGDSDGGGGHSPRFKSGSGGGALGSAAPHGRTPPSPPSPPLVHFMAPLLLLPAQAAAELCVLWDQISSAAAAAADGPPAMAVMREGGPAAEDRDGPAAEPAEAQPHSIQATAVLGCRQPTLPASSGVQENAQSQGAQSQLPSSPPPPHYAGWCEEYAPLLQDLAFVLEAAVAAEGEEEVWRRRRDGGGVRHQDGAAAAAAAAAADAAMEVVAALLAYLEAVDMTATAALVRASAATIARVAAVGAAPDGAGGGTAGSNGGSGSGGAAGRSELVVPRTAGVTSMLRGLATAASTAVARGNAAFLKRSAVPAAVARAGRLLCRAPLRLLVTGAVQPKAVAAAAPPLPPNASADPAPSAACGTGCDPLGLSGPWPPALERRYCAWRATRLACAAPYAMAVTAQAFLLAILRSALERCPAAPFFAAYLVLLWAADNVPFAALMHRLRHPDSRRRRRRRRWLPSGHGPSPLTCEDGASGDGGCSSESQPPPSASPSPPASASETVPARLRSRGPDASAALAAYNAYEAYEAAAALAAPLLSIAVQLALRAGLLATNRSLHHNARTTAVVALHRIVLSSVQPVDWLAWLGSARVRVRFHPRPLVTGLGLGLVLAVATAADGLALGSVNPGWGWGRTAAAAVAVRSAAVAVAVVLECLARWQFGCERRRGAEPPFGGRCGCGGPAHDGARVKVA</sequence>
<dbReference type="OrthoDB" id="548957at2759"/>
<keyword evidence="2" id="KW-0812">Transmembrane</keyword>
<keyword evidence="4" id="KW-1185">Reference proteome</keyword>
<feature type="transmembrane region" description="Helical" evidence="2">
    <location>
        <begin position="108"/>
        <end position="128"/>
    </location>
</feature>
<feature type="region of interest" description="Disordered" evidence="1">
    <location>
        <begin position="957"/>
        <end position="977"/>
    </location>
</feature>
<feature type="transmembrane region" description="Helical" evidence="2">
    <location>
        <begin position="1339"/>
        <end position="1360"/>
    </location>
</feature>
<feature type="compositionally biased region" description="Polar residues" evidence="1">
    <location>
        <begin position="829"/>
        <end position="839"/>
    </location>
</feature>
<feature type="region of interest" description="Disordered" evidence="1">
    <location>
        <begin position="1156"/>
        <end position="1211"/>
    </location>
</feature>
<keyword evidence="2" id="KW-1133">Transmembrane helix</keyword>
<evidence type="ECO:0000256" key="1">
    <source>
        <dbReference type="SAM" id="MobiDB-lite"/>
    </source>
</evidence>
<dbReference type="EMBL" id="LSYV01000044">
    <property type="protein sequence ID" value="KXZ46505.1"/>
    <property type="molecule type" value="Genomic_DNA"/>
</dbReference>
<comment type="caution">
    <text evidence="3">The sequence shown here is derived from an EMBL/GenBank/DDBJ whole genome shotgun (WGS) entry which is preliminary data.</text>
</comment>
<feature type="compositionally biased region" description="Low complexity" evidence="1">
    <location>
        <begin position="840"/>
        <end position="849"/>
    </location>
</feature>
<feature type="compositionally biased region" description="Pro residues" evidence="1">
    <location>
        <begin position="1191"/>
        <end position="1201"/>
    </location>
</feature>
<feature type="transmembrane region" description="Helical" evidence="2">
    <location>
        <begin position="198"/>
        <end position="220"/>
    </location>
</feature>
<keyword evidence="2" id="KW-0472">Membrane</keyword>
<accession>A0A150GAA9</accession>
<feature type="transmembrane region" description="Helical" evidence="2">
    <location>
        <begin position="1127"/>
        <end position="1150"/>
    </location>
</feature>
<feature type="transmembrane region" description="Helical" evidence="2">
    <location>
        <begin position="1305"/>
        <end position="1327"/>
    </location>
</feature>
<feature type="compositionally biased region" description="Low complexity" evidence="1">
    <location>
        <begin position="307"/>
        <end position="316"/>
    </location>
</feature>
<feature type="compositionally biased region" description="Gly residues" evidence="1">
    <location>
        <begin position="239"/>
        <end position="259"/>
    </location>
</feature>
<evidence type="ECO:0000313" key="4">
    <source>
        <dbReference type="Proteomes" id="UP000075714"/>
    </source>
</evidence>
<feature type="region of interest" description="Disordered" evidence="1">
    <location>
        <begin position="827"/>
        <end position="856"/>
    </location>
</feature>
<organism evidence="3 4">
    <name type="scientific">Gonium pectorale</name>
    <name type="common">Green alga</name>
    <dbReference type="NCBI Taxonomy" id="33097"/>
    <lineage>
        <taxon>Eukaryota</taxon>
        <taxon>Viridiplantae</taxon>
        <taxon>Chlorophyta</taxon>
        <taxon>core chlorophytes</taxon>
        <taxon>Chlorophyceae</taxon>
        <taxon>CS clade</taxon>
        <taxon>Chlamydomonadales</taxon>
        <taxon>Volvocaceae</taxon>
        <taxon>Gonium</taxon>
    </lineage>
</organism>
<protein>
    <submittedName>
        <fullName evidence="3">Uncharacterized protein</fullName>
    </submittedName>
</protein>
<name>A0A150GAA9_GONPE</name>
<reference evidence="4" key="1">
    <citation type="journal article" date="2016" name="Nat. Commun.">
        <title>The Gonium pectorale genome demonstrates co-option of cell cycle regulation during the evolution of multicellularity.</title>
        <authorList>
            <person name="Hanschen E.R."/>
            <person name="Marriage T.N."/>
            <person name="Ferris P.J."/>
            <person name="Hamaji T."/>
            <person name="Toyoda A."/>
            <person name="Fujiyama A."/>
            <person name="Neme R."/>
            <person name="Noguchi H."/>
            <person name="Minakuchi Y."/>
            <person name="Suzuki M."/>
            <person name="Kawai-Toyooka H."/>
            <person name="Smith D.R."/>
            <person name="Sparks H."/>
            <person name="Anderson J."/>
            <person name="Bakaric R."/>
            <person name="Luria V."/>
            <person name="Karger A."/>
            <person name="Kirschner M.W."/>
            <person name="Durand P.M."/>
            <person name="Michod R.E."/>
            <person name="Nozaki H."/>
            <person name="Olson B.J."/>
        </authorList>
    </citation>
    <scope>NUCLEOTIDE SEQUENCE [LARGE SCALE GENOMIC DNA]</scope>
    <source>
        <strain evidence="4">NIES-2863</strain>
    </source>
</reference>
<feature type="region of interest" description="Disordered" evidence="1">
    <location>
        <begin position="239"/>
        <end position="316"/>
    </location>
</feature>
<gene>
    <name evidence="3" type="ORF">GPECTOR_43g942</name>
</gene>
<feature type="region of interest" description="Disordered" evidence="1">
    <location>
        <begin position="781"/>
        <end position="813"/>
    </location>
</feature>
<feature type="compositionally biased region" description="Gly residues" evidence="1">
    <location>
        <begin position="957"/>
        <end position="975"/>
    </location>
</feature>
<feature type="region of interest" description="Disordered" evidence="1">
    <location>
        <begin position="692"/>
        <end position="747"/>
    </location>
</feature>
<dbReference type="Proteomes" id="UP000075714">
    <property type="component" value="Unassembled WGS sequence"/>
</dbReference>